<feature type="transmembrane region" description="Helical" evidence="1">
    <location>
        <begin position="37"/>
        <end position="56"/>
    </location>
</feature>
<keyword evidence="1" id="KW-0812">Transmembrane</keyword>
<comment type="caution">
    <text evidence="2">The sequence shown here is derived from an EMBL/GenBank/DDBJ whole genome shotgun (WGS) entry which is preliminary data.</text>
</comment>
<dbReference type="EMBL" id="BDCR01000004">
    <property type="protein sequence ID" value="GAT64144.1"/>
    <property type="molecule type" value="Genomic_DNA"/>
</dbReference>
<feature type="transmembrane region" description="Helical" evidence="1">
    <location>
        <begin position="62"/>
        <end position="85"/>
    </location>
</feature>
<evidence type="ECO:0000256" key="1">
    <source>
        <dbReference type="SAM" id="Phobius"/>
    </source>
</evidence>
<keyword evidence="3" id="KW-1185">Reference proteome</keyword>
<gene>
    <name evidence="2" type="ORF">PJIAN_4693</name>
</gene>
<feature type="transmembrane region" description="Helical" evidence="1">
    <location>
        <begin position="160"/>
        <end position="181"/>
    </location>
</feature>
<feature type="transmembrane region" description="Helical" evidence="1">
    <location>
        <begin position="131"/>
        <end position="148"/>
    </location>
</feature>
<evidence type="ECO:0000313" key="3">
    <source>
        <dbReference type="Proteomes" id="UP000076586"/>
    </source>
</evidence>
<proteinExistence type="predicted"/>
<accession>A0A161L9H6</accession>
<reference evidence="3" key="2">
    <citation type="journal article" date="2017" name="Genome Announc.">
        <title>Draft genome sequence of Paludibacter jiangxiensis NM7(T), a propionate-producing fermentative bacterium.</title>
        <authorList>
            <person name="Qiu Y.-L."/>
            <person name="Tourlousse D.M."/>
            <person name="Matsuura N."/>
            <person name="Ohashi A."/>
            <person name="Sekiguchi Y."/>
        </authorList>
    </citation>
    <scope>NUCLEOTIDE SEQUENCE [LARGE SCALE GENOMIC DNA]</scope>
    <source>
        <strain evidence="3">NM7</strain>
    </source>
</reference>
<reference evidence="3" key="1">
    <citation type="submission" date="2016-04" db="EMBL/GenBank/DDBJ databases">
        <title>Draft genome sequence of Paludibacter jiangxiensis strain NM7.</title>
        <authorList>
            <person name="Qiu Y."/>
            <person name="Matsuura N."/>
            <person name="Ohashi A."/>
            <person name="Tourlousse M.D."/>
            <person name="Sekiguchi Y."/>
        </authorList>
    </citation>
    <scope>NUCLEOTIDE SEQUENCE [LARGE SCALE GENOMIC DNA]</scope>
    <source>
        <strain evidence="3">NM7</strain>
    </source>
</reference>
<dbReference type="RefSeq" id="WP_068705971.1">
    <property type="nucleotide sequence ID" value="NZ_BDCR01000004.1"/>
</dbReference>
<evidence type="ECO:0008006" key="4">
    <source>
        <dbReference type="Google" id="ProtNLM"/>
    </source>
</evidence>
<evidence type="ECO:0000313" key="2">
    <source>
        <dbReference type="EMBL" id="GAT64144.1"/>
    </source>
</evidence>
<organism evidence="2 3">
    <name type="scientific">Paludibacter jiangxiensis</name>
    <dbReference type="NCBI Taxonomy" id="681398"/>
    <lineage>
        <taxon>Bacteria</taxon>
        <taxon>Pseudomonadati</taxon>
        <taxon>Bacteroidota</taxon>
        <taxon>Bacteroidia</taxon>
        <taxon>Bacteroidales</taxon>
        <taxon>Paludibacteraceae</taxon>
        <taxon>Paludibacter</taxon>
    </lineage>
</organism>
<name>A0A161L9H6_9BACT</name>
<protein>
    <recommendedName>
        <fullName evidence="4">Yip1 domain-containing protein</fullName>
    </recommendedName>
</protein>
<keyword evidence="1" id="KW-0472">Membrane</keyword>
<dbReference type="AlphaFoldDB" id="A0A161L9H6"/>
<dbReference type="Proteomes" id="UP000076586">
    <property type="component" value="Unassembled WGS sequence"/>
</dbReference>
<sequence length="189" mass="21903">MYKEIIKKIILLLAKPEVAWPQFMREGFTNKQILKQFCYPLMGVASVLKIIQEAIFHRHPAYPIHVLIVHGLVYFGSLLASFYLLQYILKILMQKRYNITPTKEQSSIVIGYGLVIVFLLFVATAVMPSFFFLWIFYLYTAFLLWVAAESVFNLKVEERGVFVIGMTFFMMIVPVVVYGVLRGMTPNLQ</sequence>
<dbReference type="STRING" id="681398.PJIAN_4693"/>
<feature type="transmembrane region" description="Helical" evidence="1">
    <location>
        <begin position="106"/>
        <end position="125"/>
    </location>
</feature>
<dbReference type="OrthoDB" id="1120264at2"/>
<keyword evidence="1" id="KW-1133">Transmembrane helix</keyword>